<reference evidence="1" key="2">
    <citation type="journal article" date="2015" name="Fish Shellfish Immunol.">
        <title>Early steps in the European eel (Anguilla anguilla)-Vibrio vulnificus interaction in the gills: Role of the RtxA13 toxin.</title>
        <authorList>
            <person name="Callol A."/>
            <person name="Pajuelo D."/>
            <person name="Ebbesson L."/>
            <person name="Teles M."/>
            <person name="MacKenzie S."/>
            <person name="Amaro C."/>
        </authorList>
    </citation>
    <scope>NUCLEOTIDE SEQUENCE</scope>
</reference>
<organism evidence="1">
    <name type="scientific">Anguilla anguilla</name>
    <name type="common">European freshwater eel</name>
    <name type="synonym">Muraena anguilla</name>
    <dbReference type="NCBI Taxonomy" id="7936"/>
    <lineage>
        <taxon>Eukaryota</taxon>
        <taxon>Metazoa</taxon>
        <taxon>Chordata</taxon>
        <taxon>Craniata</taxon>
        <taxon>Vertebrata</taxon>
        <taxon>Euteleostomi</taxon>
        <taxon>Actinopterygii</taxon>
        <taxon>Neopterygii</taxon>
        <taxon>Teleostei</taxon>
        <taxon>Anguilliformes</taxon>
        <taxon>Anguillidae</taxon>
        <taxon>Anguilla</taxon>
    </lineage>
</organism>
<sequence>MQVLYGVVALFSTTWLD</sequence>
<protein>
    <submittedName>
        <fullName evidence="1">Uncharacterized protein</fullName>
    </submittedName>
</protein>
<evidence type="ECO:0000313" key="1">
    <source>
        <dbReference type="EMBL" id="JAH10196.1"/>
    </source>
</evidence>
<dbReference type="AlphaFoldDB" id="A0A0E9PZX1"/>
<proteinExistence type="predicted"/>
<dbReference type="EMBL" id="GBXM01098381">
    <property type="protein sequence ID" value="JAH10196.1"/>
    <property type="molecule type" value="Transcribed_RNA"/>
</dbReference>
<reference evidence="1" key="1">
    <citation type="submission" date="2014-11" db="EMBL/GenBank/DDBJ databases">
        <authorList>
            <person name="Amaro Gonzalez C."/>
        </authorList>
    </citation>
    <scope>NUCLEOTIDE SEQUENCE</scope>
</reference>
<name>A0A0E9PZX1_ANGAN</name>
<accession>A0A0E9PZX1</accession>